<accession>A0A198AE42</accession>
<dbReference type="PRINTS" id="PR00455">
    <property type="entry name" value="HTHTETR"/>
</dbReference>
<proteinExistence type="predicted"/>
<evidence type="ECO:0000259" key="5">
    <source>
        <dbReference type="PROSITE" id="PS50977"/>
    </source>
</evidence>
<dbReference type="OrthoDB" id="509229at2"/>
<dbReference type="Gene3D" id="1.10.10.60">
    <property type="entry name" value="Homeodomain-like"/>
    <property type="match status" value="1"/>
</dbReference>
<dbReference type="SUPFAM" id="SSF46689">
    <property type="entry name" value="Homeodomain-like"/>
    <property type="match status" value="1"/>
</dbReference>
<dbReference type="SUPFAM" id="SSF48498">
    <property type="entry name" value="Tetracyclin repressor-like, C-terminal domain"/>
    <property type="match status" value="1"/>
</dbReference>
<dbReference type="RefSeq" id="WP_068663719.1">
    <property type="nucleotide sequence ID" value="NZ_LYPB01000058.1"/>
</dbReference>
<sequence length="192" mass="22083">MTATRIKEVARTHFAKNGYEGASLADIAKDVGIKKQSIYTHFKGKDELFLALFDEVLAKELLFVQTYLANNKHLSVDKLLYDFLIQYQDRYEQDDNTKFFLRVAFFPPSHLYDEIVKQGYGYLDTIETMIMPLFEQALDNEIISPEVSSDTATVAFSAVLDGMFVELLFGGSARSMKRIESSWFVFWRGIKK</sequence>
<keyword evidence="3" id="KW-0804">Transcription</keyword>
<comment type="caution">
    <text evidence="6">The sequence shown here is derived from an EMBL/GenBank/DDBJ whole genome shotgun (WGS) entry which is preliminary data.</text>
</comment>
<dbReference type="STRING" id="1850517.A8708_26800"/>
<dbReference type="PANTHER" id="PTHR47506">
    <property type="entry name" value="TRANSCRIPTIONAL REGULATORY PROTEIN"/>
    <property type="match status" value="1"/>
</dbReference>
<evidence type="ECO:0000256" key="1">
    <source>
        <dbReference type="ARBA" id="ARBA00023015"/>
    </source>
</evidence>
<keyword evidence="1" id="KW-0805">Transcription regulation</keyword>
<evidence type="ECO:0000256" key="3">
    <source>
        <dbReference type="ARBA" id="ARBA00023163"/>
    </source>
</evidence>
<evidence type="ECO:0000313" key="6">
    <source>
        <dbReference type="EMBL" id="OAS19321.1"/>
    </source>
</evidence>
<gene>
    <name evidence="6" type="ORF">A8708_26800</name>
</gene>
<name>A0A198AE42_9BACL</name>
<dbReference type="EMBL" id="LYPB01000058">
    <property type="protein sequence ID" value="OAS19321.1"/>
    <property type="molecule type" value="Genomic_DNA"/>
</dbReference>
<evidence type="ECO:0000313" key="7">
    <source>
        <dbReference type="Proteomes" id="UP000078454"/>
    </source>
</evidence>
<dbReference type="InterPro" id="IPR036271">
    <property type="entry name" value="Tet_transcr_reg_TetR-rel_C_sf"/>
</dbReference>
<dbReference type="PANTHER" id="PTHR47506:SF3">
    <property type="entry name" value="HTH-TYPE TRANSCRIPTIONAL REGULATOR LMRA"/>
    <property type="match status" value="1"/>
</dbReference>
<keyword evidence="2 4" id="KW-0238">DNA-binding</keyword>
<feature type="DNA-binding region" description="H-T-H motif" evidence="4">
    <location>
        <begin position="23"/>
        <end position="42"/>
    </location>
</feature>
<evidence type="ECO:0000256" key="2">
    <source>
        <dbReference type="ARBA" id="ARBA00023125"/>
    </source>
</evidence>
<dbReference type="GO" id="GO:0003677">
    <property type="term" value="F:DNA binding"/>
    <property type="evidence" value="ECO:0007669"/>
    <property type="project" value="UniProtKB-UniRule"/>
</dbReference>
<dbReference type="AlphaFoldDB" id="A0A198AE42"/>
<organism evidence="6 7">
    <name type="scientific">Paenibacillus oryzisoli</name>
    <dbReference type="NCBI Taxonomy" id="1850517"/>
    <lineage>
        <taxon>Bacteria</taxon>
        <taxon>Bacillati</taxon>
        <taxon>Bacillota</taxon>
        <taxon>Bacilli</taxon>
        <taxon>Bacillales</taxon>
        <taxon>Paenibacillaceae</taxon>
        <taxon>Paenibacillus</taxon>
    </lineage>
</organism>
<dbReference type="InterPro" id="IPR001647">
    <property type="entry name" value="HTH_TetR"/>
</dbReference>
<protein>
    <submittedName>
        <fullName evidence="6">TetR family transcriptional regulator</fullName>
    </submittedName>
</protein>
<dbReference type="Gene3D" id="1.10.357.10">
    <property type="entry name" value="Tetracycline Repressor, domain 2"/>
    <property type="match status" value="1"/>
</dbReference>
<reference evidence="6 7" key="1">
    <citation type="submission" date="2016-05" db="EMBL/GenBank/DDBJ databases">
        <title>Paenibacillus sp. 1ZS3-15 nov., isolated from the rhizosphere soil.</title>
        <authorList>
            <person name="Zhang X.X."/>
            <person name="Zhang J."/>
        </authorList>
    </citation>
    <scope>NUCLEOTIDE SEQUENCE [LARGE SCALE GENOMIC DNA]</scope>
    <source>
        <strain evidence="6 7">1ZS3-15</strain>
    </source>
</reference>
<evidence type="ECO:0000256" key="4">
    <source>
        <dbReference type="PROSITE-ProRule" id="PRU00335"/>
    </source>
</evidence>
<dbReference type="Proteomes" id="UP000078454">
    <property type="component" value="Unassembled WGS sequence"/>
</dbReference>
<dbReference type="Pfam" id="PF00440">
    <property type="entry name" value="TetR_N"/>
    <property type="match status" value="1"/>
</dbReference>
<dbReference type="PROSITE" id="PS50977">
    <property type="entry name" value="HTH_TETR_2"/>
    <property type="match status" value="1"/>
</dbReference>
<keyword evidence="7" id="KW-1185">Reference proteome</keyword>
<feature type="domain" description="HTH tetR-type" evidence="5">
    <location>
        <begin position="1"/>
        <end position="60"/>
    </location>
</feature>
<dbReference type="InterPro" id="IPR009057">
    <property type="entry name" value="Homeodomain-like_sf"/>
</dbReference>